<name>A0A1Y2H297_9FUNG</name>
<feature type="compositionally biased region" description="Polar residues" evidence="1">
    <location>
        <begin position="398"/>
        <end position="409"/>
    </location>
</feature>
<feature type="region of interest" description="Disordered" evidence="1">
    <location>
        <begin position="242"/>
        <end position="263"/>
    </location>
</feature>
<sequence length="1197" mass="131308">MIINPSPSPSYSIRMDKKLMKRVAAKTNKKVDLLWHPFSIPFNADKNNTDFSSSNGNNSSTISNQYPTTAATTGFRNQFTDNARRLLLGIKINTNNQNDTDGDDNDDDSDDDEARVIQARRDALAALDPKNKNAKTAEFKSFKVMSSSSYIQSNALSSAAINRTNTLTAKQQEQQQRRQPLKSEESIEQCQPSISDSEQPPLASFLPHSNINFEPYCPLAISPSSPSSVRSSFSHQARSIAYNSDGTLSTPNTRASQNPRGRDLVPEIPITFATPSPHLASSHQHTPSNAALCSSISPSFIAVSSLLNRTTTEDDQDVGTDDCGLSSAGTTKASGTCQSTRTYRDQSHRVGPLFNQSNDQQGRSVNEIKQGGELEDYISAQVQEKTGITNSITPVWPLNRNTFGTTQKQHGQRGQRDQNQEAQTYHKRDISMNGLDRWGAASDIPMHDSPISLQNKRNSSGLGVPESQPLKSVVSRKKRSRDGASESVDAEDWTVHSRTVAIHDTVETIPVSSKSLKLIPLDEEYATISLTSPQVQKCKFAADSRDIRLSRGRPLDVSLGKLKKGVSSIISGNNALEYNSSHYATEDEDIQQTVDDGLIKDPFIEYSDRSSSATFGCHKPPASLPPDLHEAVLPPFSSFRELISSTTSIFVARLNPLSSLSKYNGDVSPPMLSPLAPTFLRRSRAIVFSEHLGLQGNSDYARDRYIGTRRKNTPAMFPTIVIPQHTPAELSALSATTVLCTPSSESPSMTMTHDQYLSYITPYREDSPANDKELSVYCLGSSENHYNGSNASLQRMFVQQQQQQQCHLEGLLNTPQSTFIRTRNCPSPLALAAMSAVERPLSRSSIGMASGFNADYLMRSPSNDECIGQLKRKQEQSCYDNAFIDARNKNWCDKDLGPSSKSLSSLATKVGHRSEDLIKNQDGGVRAIDMDKLERVHHHNQGGWNDCSFGYGPGYALDSLNQEEKFRVNCEESKLAPGQQKQRISDPNDLSSFTPRRFLGFGFMKGVNRGGNGRNSKEKVKNIGEEVSLDYGHYSCSDDDGNGDRQHSRQPSEHLETCDKMIPLPKSSRFNGICLCHKFMNVTNMIFILSGLVLLVLGYPIATSLKKAKLVGEEAAKTTTSSASSIIAATITPTTSTTILVKLPMAKSIVPTIPISGHTFLSLGKDIQGDMNLRAIVPKGIVKVAPTAMAGRHVKPF</sequence>
<keyword evidence="2" id="KW-1133">Transmembrane helix</keyword>
<evidence type="ECO:0000313" key="3">
    <source>
        <dbReference type="EMBL" id="ORZ28101.1"/>
    </source>
</evidence>
<evidence type="ECO:0000313" key="4">
    <source>
        <dbReference type="Proteomes" id="UP000193648"/>
    </source>
</evidence>
<dbReference type="Proteomes" id="UP000193648">
    <property type="component" value="Unassembled WGS sequence"/>
</dbReference>
<comment type="caution">
    <text evidence="3">The sequence shown here is derived from an EMBL/GenBank/DDBJ whole genome shotgun (WGS) entry which is preliminary data.</text>
</comment>
<dbReference type="AlphaFoldDB" id="A0A1Y2H297"/>
<protein>
    <submittedName>
        <fullName evidence="3">Uncharacterized protein</fullName>
    </submittedName>
</protein>
<dbReference type="InParanoid" id="A0A1Y2H297"/>
<keyword evidence="2" id="KW-0472">Membrane</keyword>
<accession>A0A1Y2H297</accession>
<dbReference type="GeneID" id="33570212"/>
<keyword evidence="4" id="KW-1185">Reference proteome</keyword>
<keyword evidence="2" id="KW-0812">Transmembrane</keyword>
<evidence type="ECO:0000256" key="2">
    <source>
        <dbReference type="SAM" id="Phobius"/>
    </source>
</evidence>
<feature type="compositionally biased region" description="Polar residues" evidence="1">
    <location>
        <begin position="188"/>
        <end position="198"/>
    </location>
</feature>
<proteinExistence type="predicted"/>
<dbReference type="EMBL" id="MCFF01000002">
    <property type="protein sequence ID" value="ORZ28101.1"/>
    <property type="molecule type" value="Genomic_DNA"/>
</dbReference>
<feature type="region of interest" description="Disordered" evidence="1">
    <location>
        <begin position="311"/>
        <end position="362"/>
    </location>
</feature>
<dbReference type="OrthoDB" id="412647at2759"/>
<reference evidence="3 4" key="1">
    <citation type="submission" date="2016-07" db="EMBL/GenBank/DDBJ databases">
        <title>Pervasive Adenine N6-methylation of Active Genes in Fungi.</title>
        <authorList>
            <consortium name="DOE Joint Genome Institute"/>
            <person name="Mondo S.J."/>
            <person name="Dannebaum R.O."/>
            <person name="Kuo R.C."/>
            <person name="Labutti K."/>
            <person name="Haridas S."/>
            <person name="Kuo A."/>
            <person name="Salamov A."/>
            <person name="Ahrendt S.R."/>
            <person name="Lipzen A."/>
            <person name="Sullivan W."/>
            <person name="Andreopoulos W.B."/>
            <person name="Clum A."/>
            <person name="Lindquist E."/>
            <person name="Daum C."/>
            <person name="Ramamoorthy G.K."/>
            <person name="Gryganskyi A."/>
            <person name="Culley D."/>
            <person name="Magnuson J.K."/>
            <person name="James T.Y."/>
            <person name="O'Malley M.A."/>
            <person name="Stajich J.E."/>
            <person name="Spatafora J.W."/>
            <person name="Visel A."/>
            <person name="Grigoriev I.V."/>
        </authorList>
    </citation>
    <scope>NUCLEOTIDE SEQUENCE [LARGE SCALE GENOMIC DNA]</scope>
    <source>
        <strain evidence="3 4">NRRL 3116</strain>
    </source>
</reference>
<feature type="compositionally biased region" description="Polar residues" evidence="1">
    <location>
        <begin position="242"/>
        <end position="259"/>
    </location>
</feature>
<feature type="compositionally biased region" description="Polar residues" evidence="1">
    <location>
        <begin position="451"/>
        <end position="461"/>
    </location>
</feature>
<organism evidence="3 4">
    <name type="scientific">Lobosporangium transversale</name>
    <dbReference type="NCBI Taxonomy" id="64571"/>
    <lineage>
        <taxon>Eukaryota</taxon>
        <taxon>Fungi</taxon>
        <taxon>Fungi incertae sedis</taxon>
        <taxon>Mucoromycota</taxon>
        <taxon>Mortierellomycotina</taxon>
        <taxon>Mortierellomycetes</taxon>
        <taxon>Mortierellales</taxon>
        <taxon>Mortierellaceae</taxon>
        <taxon>Lobosporangium</taxon>
    </lineage>
</organism>
<feature type="region of interest" description="Disordered" evidence="1">
    <location>
        <begin position="168"/>
        <end position="205"/>
    </location>
</feature>
<feature type="transmembrane region" description="Helical" evidence="2">
    <location>
        <begin position="1079"/>
        <end position="1099"/>
    </location>
</feature>
<dbReference type="RefSeq" id="XP_021885786.1">
    <property type="nucleotide sequence ID" value="XM_022028369.1"/>
</dbReference>
<feature type="compositionally biased region" description="Basic and acidic residues" evidence="1">
    <location>
        <begin position="414"/>
        <end position="430"/>
    </location>
</feature>
<gene>
    <name evidence="3" type="ORF">BCR41DRAFT_391568</name>
</gene>
<evidence type="ECO:0000256" key="1">
    <source>
        <dbReference type="SAM" id="MobiDB-lite"/>
    </source>
</evidence>
<feature type="compositionally biased region" description="Polar residues" evidence="1">
    <location>
        <begin position="327"/>
        <end position="341"/>
    </location>
</feature>
<feature type="region of interest" description="Disordered" evidence="1">
    <location>
        <begin position="398"/>
        <end position="490"/>
    </location>
</feature>